<sequence length="460" mass="51513">MATFQAKLPCVRSHIWQRRSFCIVASSALCWILARWECFLMNGSLSLRRSCAPAALAVGVSDSAVPFDEEVAEEDIDTQDLPVLRRSALKLKRVEKPETVDIDAVTALVREELGTTVFQASPEEAGDELGLQSAAAMLQQWALKKEKPDIRREVLVEAIETALINDVPAPETLTSIMWSCGRLKVDHISSLLVHLRDRLPQVVHQMNAQNLTTFWCSAAKIQEFAEEVDDMIPNLIDAVLEKARDLQPKQISAFVWASGKLDLHPTEVQQIRDNIPGLLSEHDMLQLASKDLANFAFGLAQLDFRDAGVLGKIAKTTIATAKNCKVKTALADLPMIVVSLTRLGYKDLCNRGDCHAMCACRGFRFVFLEDVEMSKLLDAVADRLQRPRMLKKMPDWSLAALFWSWPKDGSMQGVRDMQGLLAAEVDKRIGKKLFNVRMLERSWMGPSEWKETRANRKKAA</sequence>
<gene>
    <name evidence="1" type="ORF">CCMP2556_LOCUS55650</name>
</gene>
<comment type="caution">
    <text evidence="1">The sequence shown here is derived from an EMBL/GenBank/DDBJ whole genome shotgun (WGS) entry which is preliminary data.</text>
</comment>
<evidence type="ECO:0000313" key="1">
    <source>
        <dbReference type="EMBL" id="CAK9118613.1"/>
    </source>
</evidence>
<reference evidence="1 2" key="1">
    <citation type="submission" date="2024-02" db="EMBL/GenBank/DDBJ databases">
        <authorList>
            <person name="Chen Y."/>
            <person name="Shah S."/>
            <person name="Dougan E. K."/>
            <person name="Thang M."/>
            <person name="Chan C."/>
        </authorList>
    </citation>
    <scope>NUCLEOTIDE SEQUENCE [LARGE SCALE GENOMIC DNA]</scope>
</reference>
<accession>A0ABP0T1Q2</accession>
<dbReference type="EMBL" id="CAXAMN010029050">
    <property type="protein sequence ID" value="CAK9118613.1"/>
    <property type="molecule type" value="Genomic_DNA"/>
</dbReference>
<organism evidence="1 2">
    <name type="scientific">Durusdinium trenchii</name>
    <dbReference type="NCBI Taxonomy" id="1381693"/>
    <lineage>
        <taxon>Eukaryota</taxon>
        <taxon>Sar</taxon>
        <taxon>Alveolata</taxon>
        <taxon>Dinophyceae</taxon>
        <taxon>Suessiales</taxon>
        <taxon>Symbiodiniaceae</taxon>
        <taxon>Durusdinium</taxon>
    </lineage>
</organism>
<evidence type="ECO:0000313" key="2">
    <source>
        <dbReference type="Proteomes" id="UP001642484"/>
    </source>
</evidence>
<dbReference type="Proteomes" id="UP001642484">
    <property type="component" value="Unassembled WGS sequence"/>
</dbReference>
<keyword evidence="2" id="KW-1185">Reference proteome</keyword>
<proteinExistence type="predicted"/>
<protein>
    <submittedName>
        <fullName evidence="1">Uncharacterized protein</fullName>
    </submittedName>
</protein>
<name>A0ABP0T1Q2_9DINO</name>